<comment type="caution">
    <text evidence="1">The sequence shown here is derived from an EMBL/GenBank/DDBJ whole genome shotgun (WGS) entry which is preliminary data.</text>
</comment>
<proteinExistence type="predicted"/>
<dbReference type="InterPro" id="IPR025332">
    <property type="entry name" value="DUF4238"/>
</dbReference>
<organism evidence="1 2">
    <name type="scientific">Microvirga terricola</name>
    <dbReference type="NCBI Taxonomy" id="2719797"/>
    <lineage>
        <taxon>Bacteria</taxon>
        <taxon>Pseudomonadati</taxon>
        <taxon>Pseudomonadota</taxon>
        <taxon>Alphaproteobacteria</taxon>
        <taxon>Hyphomicrobiales</taxon>
        <taxon>Methylobacteriaceae</taxon>
        <taxon>Microvirga</taxon>
    </lineage>
</organism>
<dbReference type="Pfam" id="PF14022">
    <property type="entry name" value="DUF4238"/>
    <property type="match status" value="1"/>
</dbReference>
<name>A0ABX0VCW4_9HYPH</name>
<accession>A0ABX0VCW4</accession>
<keyword evidence="2" id="KW-1185">Reference proteome</keyword>
<evidence type="ECO:0000313" key="1">
    <source>
        <dbReference type="EMBL" id="NIX77343.1"/>
    </source>
</evidence>
<dbReference type="Proteomes" id="UP000707352">
    <property type="component" value="Unassembled WGS sequence"/>
</dbReference>
<protein>
    <submittedName>
        <fullName evidence="1">DUF4238 domain-containing protein</fullName>
    </submittedName>
</protein>
<dbReference type="EMBL" id="JAATJS010000003">
    <property type="protein sequence ID" value="NIX77343.1"/>
    <property type="molecule type" value="Genomic_DNA"/>
</dbReference>
<evidence type="ECO:0000313" key="2">
    <source>
        <dbReference type="Proteomes" id="UP000707352"/>
    </source>
</evidence>
<sequence>MQEARNHHFVPKLLLRPWLIEESKRQLNLWGYYWDQKRKEIACKRKGLDSFCCQIDLLSLSSHQLGRDAIERIFFGQIDTKGAVARNALLEFGPSKLDVEQRFDFARLIVSLESRRPTSVRMLRTTANSFSDLLDTDTEVRTHFEREGIDDKPSVYFEKISGSTIEDRILTVIQKITDSPRSYEPLLRTHWHLLRLGSGDGSFLLADRPLIRDGSIKDSSGVWALPLTPKIAFLASQNREALNRIERLSKFQVCRHVNIQSALQAERFVFSTETNNSKWLSKYLGPHRGR</sequence>
<gene>
    <name evidence="1" type="ORF">HB375_12060</name>
</gene>
<reference evidence="1 2" key="1">
    <citation type="submission" date="2020-03" db="EMBL/GenBank/DDBJ databases">
        <title>The genome sequence of Microvirga sp. c23x22.</title>
        <authorList>
            <person name="Zhang X."/>
        </authorList>
    </citation>
    <scope>NUCLEOTIDE SEQUENCE [LARGE SCALE GENOMIC DNA]</scope>
    <source>
        <strain evidence="2">c23x22</strain>
    </source>
</reference>
<dbReference type="RefSeq" id="WP_167673215.1">
    <property type="nucleotide sequence ID" value="NZ_JAATJS010000003.1"/>
</dbReference>